<feature type="transmembrane region" description="Helical" evidence="1">
    <location>
        <begin position="154"/>
        <end position="174"/>
    </location>
</feature>
<sequence length="177" mass="18254">MSSALLRRLQFSVVLGITDGILTALTLAAGRLLNAGDPLTLSLALRISAVSLLTGLFMFFTAEYARLRGELVQAAKQLSLSARGQLATTQLGKAVLRESALAAGISALSSFLGSLLPLGLGAVSTRAELSFALTLLALAALGMILGHTLYASPLLWATGLLLMGGILALAGMYLKVV</sequence>
<gene>
    <name evidence="2" type="ORF">Mgrana_00444</name>
</gene>
<reference evidence="2 3" key="1">
    <citation type="submission" date="2018-08" db="EMBL/GenBank/DDBJ databases">
        <title>Meiothermus granaticius genome AF-68 sequencing project.</title>
        <authorList>
            <person name="Da Costa M.S."/>
            <person name="Albuquerque L."/>
            <person name="Raposo P."/>
            <person name="Froufe H.J.C."/>
            <person name="Barroso C.S."/>
            <person name="Egas C."/>
        </authorList>
    </citation>
    <scope>NUCLEOTIDE SEQUENCE [LARGE SCALE GENOMIC DNA]</scope>
    <source>
        <strain evidence="2 3">AF-68</strain>
    </source>
</reference>
<feature type="transmembrane region" description="Helical" evidence="1">
    <location>
        <begin position="100"/>
        <end position="123"/>
    </location>
</feature>
<keyword evidence="1" id="KW-0812">Transmembrane</keyword>
<name>A0A399FBT2_9DEIN</name>
<evidence type="ECO:0000313" key="2">
    <source>
        <dbReference type="EMBL" id="RIH93620.1"/>
    </source>
</evidence>
<dbReference type="AlphaFoldDB" id="A0A399FBT2"/>
<evidence type="ECO:0000313" key="3">
    <source>
        <dbReference type="Proteomes" id="UP000266178"/>
    </source>
</evidence>
<evidence type="ECO:0000256" key="1">
    <source>
        <dbReference type="SAM" id="Phobius"/>
    </source>
</evidence>
<feature type="transmembrane region" description="Helical" evidence="1">
    <location>
        <begin position="129"/>
        <end position="147"/>
    </location>
</feature>
<keyword evidence="1" id="KW-0472">Membrane</keyword>
<feature type="transmembrane region" description="Helical" evidence="1">
    <location>
        <begin position="12"/>
        <end position="33"/>
    </location>
</feature>
<organism evidence="2 3">
    <name type="scientific">Meiothermus granaticius NBRC 107808</name>
    <dbReference type="NCBI Taxonomy" id="1227551"/>
    <lineage>
        <taxon>Bacteria</taxon>
        <taxon>Thermotogati</taxon>
        <taxon>Deinococcota</taxon>
        <taxon>Deinococci</taxon>
        <taxon>Thermales</taxon>
        <taxon>Thermaceae</taxon>
        <taxon>Meiothermus</taxon>
    </lineage>
</organism>
<keyword evidence="1" id="KW-1133">Transmembrane helix</keyword>
<dbReference type="OrthoDB" id="7265777at2"/>
<accession>A0A399FBT2</accession>
<keyword evidence="3" id="KW-1185">Reference proteome</keyword>
<dbReference type="EMBL" id="QWLB01000004">
    <property type="protein sequence ID" value="RIH93620.1"/>
    <property type="molecule type" value="Genomic_DNA"/>
</dbReference>
<protein>
    <recommendedName>
        <fullName evidence="4">VIT family protein</fullName>
    </recommendedName>
</protein>
<dbReference type="Proteomes" id="UP000266178">
    <property type="component" value="Unassembled WGS sequence"/>
</dbReference>
<comment type="caution">
    <text evidence="2">The sequence shown here is derived from an EMBL/GenBank/DDBJ whole genome shotgun (WGS) entry which is preliminary data.</text>
</comment>
<feature type="transmembrane region" description="Helical" evidence="1">
    <location>
        <begin position="39"/>
        <end position="60"/>
    </location>
</feature>
<proteinExistence type="predicted"/>
<evidence type="ECO:0008006" key="4">
    <source>
        <dbReference type="Google" id="ProtNLM"/>
    </source>
</evidence>
<dbReference type="RefSeq" id="WP_119355972.1">
    <property type="nucleotide sequence ID" value="NZ_BJXM01000009.1"/>
</dbReference>